<keyword evidence="1" id="KW-0472">Membrane</keyword>
<keyword evidence="1" id="KW-1133">Transmembrane helix</keyword>
<dbReference type="EMBL" id="RQHW01000047">
    <property type="protein sequence ID" value="TGN18197.1"/>
    <property type="molecule type" value="Genomic_DNA"/>
</dbReference>
<accession>A0A4R9LXZ6</accession>
<dbReference type="Pfam" id="PF14345">
    <property type="entry name" value="GDYXXLXY"/>
    <property type="match status" value="1"/>
</dbReference>
<dbReference type="RefSeq" id="WP_135760884.1">
    <property type="nucleotide sequence ID" value="NZ_RQHW01000047.1"/>
</dbReference>
<proteinExistence type="predicted"/>
<dbReference type="InterPro" id="IPR025833">
    <property type="entry name" value="GDYXXLXY"/>
</dbReference>
<dbReference type="Proteomes" id="UP000298058">
    <property type="component" value="Unassembled WGS sequence"/>
</dbReference>
<protein>
    <submittedName>
        <fullName evidence="2">GDYXXLXY protein</fullName>
    </submittedName>
</protein>
<evidence type="ECO:0000313" key="3">
    <source>
        <dbReference type="Proteomes" id="UP000298058"/>
    </source>
</evidence>
<evidence type="ECO:0000313" key="2">
    <source>
        <dbReference type="EMBL" id="TGN18197.1"/>
    </source>
</evidence>
<feature type="transmembrane region" description="Helical" evidence="1">
    <location>
        <begin position="6"/>
        <end position="26"/>
    </location>
</feature>
<dbReference type="OrthoDB" id="4868247at2"/>
<keyword evidence="3" id="KW-1185">Reference proteome</keyword>
<gene>
    <name evidence="2" type="ORF">EHS15_12345</name>
</gene>
<dbReference type="AlphaFoldDB" id="A0A4R9LXZ6"/>
<sequence>MNPILKTILVAVNAVLLLGFIFYATIQKEKIRKEGQFVLIPLAPLDPRSLLQGDYMILNYDWSAFDNSEQNFKRGCLVFKTTNESVLEAIRLSESIDDLKQGERCLKYYRSDYQIKIGAESYFFQEGTGKTFEAAKFAGLRVGENGDKLLVALYDENKKEIVAATKNNP</sequence>
<organism evidence="2 3">
    <name type="scientific">Leptospira idonii</name>
    <dbReference type="NCBI Taxonomy" id="1193500"/>
    <lineage>
        <taxon>Bacteria</taxon>
        <taxon>Pseudomonadati</taxon>
        <taxon>Spirochaetota</taxon>
        <taxon>Spirochaetia</taxon>
        <taxon>Leptospirales</taxon>
        <taxon>Leptospiraceae</taxon>
        <taxon>Leptospira</taxon>
    </lineage>
</organism>
<evidence type="ECO:0000256" key="1">
    <source>
        <dbReference type="SAM" id="Phobius"/>
    </source>
</evidence>
<reference evidence="2" key="1">
    <citation type="journal article" date="2019" name="PLoS Negl. Trop. Dis.">
        <title>Revisiting the worldwide diversity of Leptospira species in the environment.</title>
        <authorList>
            <person name="Vincent A.T."/>
            <person name="Schiettekatte O."/>
            <person name="Bourhy P."/>
            <person name="Veyrier F.J."/>
            <person name="Picardeau M."/>
        </authorList>
    </citation>
    <scope>NUCLEOTIDE SEQUENCE [LARGE SCALE GENOMIC DNA]</scope>
    <source>
        <strain evidence="2">201300427</strain>
    </source>
</reference>
<keyword evidence="1" id="KW-0812">Transmembrane</keyword>
<comment type="caution">
    <text evidence="2">The sequence shown here is derived from an EMBL/GenBank/DDBJ whole genome shotgun (WGS) entry which is preliminary data.</text>
</comment>
<name>A0A4R9LXZ6_9LEPT</name>